<dbReference type="InterPro" id="IPR011990">
    <property type="entry name" value="TPR-like_helical_dom_sf"/>
</dbReference>
<accession>A0A3R8MZ97</accession>
<evidence type="ECO:0000313" key="2">
    <source>
        <dbReference type="Proteomes" id="UP000276010"/>
    </source>
</evidence>
<protein>
    <submittedName>
        <fullName evidence="1">Sel1 repeat family protein</fullName>
    </submittedName>
</protein>
<gene>
    <name evidence="1" type="ORF">EIM44_10075</name>
</gene>
<organism evidence="1 2">
    <name type="scientific">Bibersteinia trehalosi</name>
    <name type="common">Pasteurella trehalosi</name>
    <dbReference type="NCBI Taxonomy" id="47735"/>
    <lineage>
        <taxon>Bacteria</taxon>
        <taxon>Pseudomonadati</taxon>
        <taxon>Pseudomonadota</taxon>
        <taxon>Gammaproteobacteria</taxon>
        <taxon>Pasteurellales</taxon>
        <taxon>Pasteurellaceae</taxon>
        <taxon>Bibersteinia</taxon>
    </lineage>
</organism>
<name>A0A3R8MZ97_BIBTR</name>
<dbReference type="Pfam" id="PF08238">
    <property type="entry name" value="Sel1"/>
    <property type="match status" value="2"/>
</dbReference>
<proteinExistence type="predicted"/>
<reference evidence="1 2" key="1">
    <citation type="submission" date="2018-11" db="EMBL/GenBank/DDBJ databases">
        <title>Whole genome sequence of Bibersteinia trehalosi strain OADDL-BT1 an multidrug resistant pathogen isolate.</title>
        <authorList>
            <person name="Couger M."/>
            <person name="Ramachandran A."/>
        </authorList>
    </citation>
    <scope>NUCLEOTIDE SEQUENCE [LARGE SCALE GENOMIC DNA]</scope>
    <source>
        <strain evidence="1 2">OADDL-BT1</strain>
    </source>
</reference>
<dbReference type="EMBL" id="RRUC01000045">
    <property type="protein sequence ID" value="RRN01079.1"/>
    <property type="molecule type" value="Genomic_DNA"/>
</dbReference>
<dbReference type="InterPro" id="IPR006597">
    <property type="entry name" value="Sel1-like"/>
</dbReference>
<sequence>MGQAYTVLAENDKQAVYWFKKAAEQGYAKAQFTLGRIYDNGKGVRRDVYKAKNSMGMLVIMAILVAVRAMQSSISKVFVNLLRLIKIPIVHVSKRGLFICHQQAVDLPTLSND</sequence>
<comment type="caution">
    <text evidence="1">The sequence shown here is derived from an EMBL/GenBank/DDBJ whole genome shotgun (WGS) entry which is preliminary data.</text>
</comment>
<dbReference type="AlphaFoldDB" id="A0A3R8MZ97"/>
<dbReference type="Gene3D" id="1.25.40.10">
    <property type="entry name" value="Tetratricopeptide repeat domain"/>
    <property type="match status" value="1"/>
</dbReference>
<dbReference type="SUPFAM" id="SSF81901">
    <property type="entry name" value="HCP-like"/>
    <property type="match status" value="1"/>
</dbReference>
<dbReference type="Proteomes" id="UP000276010">
    <property type="component" value="Unassembled WGS sequence"/>
</dbReference>
<dbReference type="RefSeq" id="WP_125135347.1">
    <property type="nucleotide sequence ID" value="NZ_RRUC01000045.1"/>
</dbReference>
<evidence type="ECO:0000313" key="1">
    <source>
        <dbReference type="EMBL" id="RRN01079.1"/>
    </source>
</evidence>